<dbReference type="Proteomes" id="UP000295341">
    <property type="component" value="Unassembled WGS sequence"/>
</dbReference>
<evidence type="ECO:0000313" key="4">
    <source>
        <dbReference type="Proteomes" id="UP000295341"/>
    </source>
</evidence>
<dbReference type="Pfam" id="PF00892">
    <property type="entry name" value="EamA"/>
    <property type="match status" value="2"/>
</dbReference>
<feature type="transmembrane region" description="Helical" evidence="1">
    <location>
        <begin position="215"/>
        <end position="235"/>
    </location>
</feature>
<feature type="transmembrane region" description="Helical" evidence="1">
    <location>
        <begin position="12"/>
        <end position="30"/>
    </location>
</feature>
<dbReference type="GO" id="GO:0016020">
    <property type="term" value="C:membrane"/>
    <property type="evidence" value="ECO:0007669"/>
    <property type="project" value="InterPro"/>
</dbReference>
<name>A0A4S3K6X9_9GAMM</name>
<feature type="transmembrane region" description="Helical" evidence="1">
    <location>
        <begin position="242"/>
        <end position="262"/>
    </location>
</feature>
<feature type="transmembrane region" description="Helical" evidence="1">
    <location>
        <begin position="101"/>
        <end position="118"/>
    </location>
</feature>
<reference evidence="3 4" key="1">
    <citation type="submission" date="2019-03" db="EMBL/GenBank/DDBJ databases">
        <title>Genomic Encyclopedia of Type Strains, Phase IV (KMG-IV): sequencing the most valuable type-strain genomes for metagenomic binning, comparative biology and taxonomic classification.</title>
        <authorList>
            <person name="Goeker M."/>
        </authorList>
    </citation>
    <scope>NUCLEOTIDE SEQUENCE [LARGE SCALE GENOMIC DNA]</scope>
    <source>
        <strain evidence="3 4">DSM 26377</strain>
    </source>
</reference>
<dbReference type="RefSeq" id="WP_210772376.1">
    <property type="nucleotide sequence ID" value="NZ_MWIN01000007.1"/>
</dbReference>
<accession>A0A4S3K6X9</accession>
<feature type="domain" description="EamA" evidence="2">
    <location>
        <begin position="10"/>
        <end position="141"/>
    </location>
</feature>
<protein>
    <submittedName>
        <fullName evidence="3">EamA-like transporter family protein</fullName>
    </submittedName>
</protein>
<dbReference type="PANTHER" id="PTHR22911:SF76">
    <property type="entry name" value="EAMA DOMAIN-CONTAINING PROTEIN"/>
    <property type="match status" value="1"/>
</dbReference>
<keyword evidence="4" id="KW-1185">Reference proteome</keyword>
<dbReference type="InterPro" id="IPR000620">
    <property type="entry name" value="EamA_dom"/>
</dbReference>
<evidence type="ECO:0000256" key="1">
    <source>
        <dbReference type="SAM" id="Phobius"/>
    </source>
</evidence>
<keyword evidence="1" id="KW-1133">Transmembrane helix</keyword>
<evidence type="ECO:0000259" key="2">
    <source>
        <dbReference type="Pfam" id="PF00892"/>
    </source>
</evidence>
<dbReference type="AlphaFoldDB" id="A0A4S3K6X9"/>
<dbReference type="InterPro" id="IPR037185">
    <property type="entry name" value="EmrE-like"/>
</dbReference>
<keyword evidence="1" id="KW-0472">Membrane</keyword>
<dbReference type="EMBL" id="SOBT01000010">
    <property type="protein sequence ID" value="TDU26571.1"/>
    <property type="molecule type" value="Genomic_DNA"/>
</dbReference>
<feature type="transmembrane region" description="Helical" evidence="1">
    <location>
        <begin position="184"/>
        <end position="203"/>
    </location>
</feature>
<dbReference type="SUPFAM" id="SSF103481">
    <property type="entry name" value="Multidrug resistance efflux transporter EmrE"/>
    <property type="match status" value="2"/>
</dbReference>
<feature type="transmembrane region" description="Helical" evidence="1">
    <location>
        <begin position="125"/>
        <end position="146"/>
    </location>
</feature>
<proteinExistence type="predicted"/>
<feature type="transmembrane region" description="Helical" evidence="1">
    <location>
        <begin position="68"/>
        <end position="89"/>
    </location>
</feature>
<feature type="domain" description="EamA" evidence="2">
    <location>
        <begin position="153"/>
        <end position="285"/>
    </location>
</feature>
<gene>
    <name evidence="3" type="ORF">DFR24_3600</name>
</gene>
<evidence type="ECO:0000313" key="3">
    <source>
        <dbReference type="EMBL" id="TDU26571.1"/>
    </source>
</evidence>
<comment type="caution">
    <text evidence="3">The sequence shown here is derived from an EMBL/GenBank/DDBJ whole genome shotgun (WGS) entry which is preliminary data.</text>
</comment>
<sequence>MKPLGADARALLALTVGAVLIGLAPIFVRLADVGPIAAAFWRCALAWPILALASRYEGAVDASGNSTATRGLLLGAGLFFAADLSLWHLGIGMTSVANATWLANLAPLFVAPAAWLLWRERVSSRFLLGLVLALVGTAILIGDGLRADRARLMGDALSIVAAVFYAGYLLCVSQLRRRHSTLRILSWSSATVAVTLLPIAFLAGEKILPSSIHDWLLLAGLALLSHVCGQGLIAYSMASLPASFSAVGLLVQPLAAAIFAWVLLYERFGWQQALGGAVILAGIWFCRMASRTATPASPTPGVL</sequence>
<organism evidence="3 4">
    <name type="scientific">Panacagrimonas perspica</name>
    <dbReference type="NCBI Taxonomy" id="381431"/>
    <lineage>
        <taxon>Bacteria</taxon>
        <taxon>Pseudomonadati</taxon>
        <taxon>Pseudomonadota</taxon>
        <taxon>Gammaproteobacteria</taxon>
        <taxon>Nevskiales</taxon>
        <taxon>Nevskiaceae</taxon>
        <taxon>Panacagrimonas</taxon>
    </lineage>
</organism>
<dbReference type="PANTHER" id="PTHR22911">
    <property type="entry name" value="ACYL-MALONYL CONDENSING ENZYME-RELATED"/>
    <property type="match status" value="1"/>
</dbReference>
<feature type="transmembrane region" description="Helical" evidence="1">
    <location>
        <begin position="152"/>
        <end position="172"/>
    </location>
</feature>
<feature type="transmembrane region" description="Helical" evidence="1">
    <location>
        <begin position="268"/>
        <end position="286"/>
    </location>
</feature>
<keyword evidence="1" id="KW-0812">Transmembrane</keyword>